<dbReference type="CDD" id="cd07389">
    <property type="entry name" value="MPP_PhoD"/>
    <property type="match status" value="1"/>
</dbReference>
<sequence>MNRFDLAGILSVPAKRRQLLIGAGALTGFAIANQFPRRVIAQPKFSAYPFSLGVASGDPLPNSIVIWTRLAPDPLNGGGMPQQNVSVEWLIAADENLRQIVRRGTVLAAPELGHSVRVDVKGLKPGQWYWYQFRVGSEVSPIGRTRTAPRLGDRLDRFRFAFASCQNWQQGYYTAYKYMATEDLDLVVFLGDYIYEGPPSATALRPHEGTKEPVTLEEYRNRHAQYKSDPNLQAAHAAFPWLVTWDDHEVDNNYADDIPQDPELQSREDLLLRRAAAYQAYYEHMPLQATSMPQGPDMLLYRRFTFGDLAEFNVLDTRQYRTNQPCNDGTKPRCEAVFDPNATLTGAEQEQWLFQGLKQSQSRWNILAQQVMMGQVDRSPGAEQTFPMDQWAGYLVQRNRILRFFQEQQISNPIVITGDIHSNWVSDLKLDFDVPDSPIVGAEFVGTSISSGGDGADSNPTVEAYLPENPWIKFYNSQRGYVRCELSRSRWQSDYRVMSAVTNQDGSISTRASFIVEDGRAGVQSV</sequence>
<dbReference type="InterPro" id="IPR029052">
    <property type="entry name" value="Metallo-depent_PP-like"/>
</dbReference>
<dbReference type="InterPro" id="IPR038607">
    <property type="entry name" value="PhoD-like_sf"/>
</dbReference>
<gene>
    <name evidence="3" type="primary">phoD</name>
    <name evidence="3" type="ORF">DSM107010_39720</name>
</gene>
<protein>
    <submittedName>
        <fullName evidence="3">Alkaline phosphatase D</fullName>
    </submittedName>
</protein>
<keyword evidence="4" id="KW-1185">Reference proteome</keyword>
<evidence type="ECO:0000259" key="1">
    <source>
        <dbReference type="Pfam" id="PF09423"/>
    </source>
</evidence>
<comment type="caution">
    <text evidence="3">The sequence shown here is derived from an EMBL/GenBank/DDBJ whole genome shotgun (WGS) entry which is preliminary data.</text>
</comment>
<reference evidence="3 4" key="1">
    <citation type="journal article" date="2019" name="Genome Biol. Evol.">
        <title>Day and night: Metabolic profiles and evolutionary relationships of six axenic non-marine cyanobacteria.</title>
        <authorList>
            <person name="Will S.E."/>
            <person name="Henke P."/>
            <person name="Boedeker C."/>
            <person name="Huang S."/>
            <person name="Brinkmann H."/>
            <person name="Rohde M."/>
            <person name="Jarek M."/>
            <person name="Friedl T."/>
            <person name="Seufert S."/>
            <person name="Schumacher M."/>
            <person name="Overmann J."/>
            <person name="Neumann-Schaal M."/>
            <person name="Petersen J."/>
        </authorList>
    </citation>
    <scope>NUCLEOTIDE SEQUENCE [LARGE SCALE GENOMIC DNA]</scope>
    <source>
        <strain evidence="3 4">SAG 39.79</strain>
    </source>
</reference>
<feature type="domain" description="PhoD-like phosphatase metallophosphatase" evidence="1">
    <location>
        <begin position="160"/>
        <end position="495"/>
    </location>
</feature>
<dbReference type="EMBL" id="RSCK01000037">
    <property type="protein sequence ID" value="RUT10732.1"/>
    <property type="molecule type" value="Genomic_DNA"/>
</dbReference>
<dbReference type="Pfam" id="PF16655">
    <property type="entry name" value="PhoD_N"/>
    <property type="match status" value="1"/>
</dbReference>
<dbReference type="PANTHER" id="PTHR43606:SF2">
    <property type="entry name" value="ALKALINE PHOSPHATASE FAMILY PROTEIN (AFU_ORTHOLOGUE AFUA_5G03860)"/>
    <property type="match status" value="1"/>
</dbReference>
<dbReference type="Gene3D" id="2.60.40.380">
    <property type="entry name" value="Purple acid phosphatase-like, N-terminal"/>
    <property type="match status" value="1"/>
</dbReference>
<dbReference type="RefSeq" id="WP_106167963.1">
    <property type="nucleotide sequence ID" value="NZ_JAVKZF010000004.1"/>
</dbReference>
<evidence type="ECO:0000313" key="4">
    <source>
        <dbReference type="Proteomes" id="UP000282574"/>
    </source>
</evidence>
<dbReference type="InterPro" id="IPR052900">
    <property type="entry name" value="Phospholipid_Metab_Enz"/>
</dbReference>
<dbReference type="InterPro" id="IPR018946">
    <property type="entry name" value="PhoD-like_MPP"/>
</dbReference>
<evidence type="ECO:0000259" key="2">
    <source>
        <dbReference type="Pfam" id="PF16655"/>
    </source>
</evidence>
<evidence type="ECO:0000313" key="3">
    <source>
        <dbReference type="EMBL" id="RUT10732.1"/>
    </source>
</evidence>
<organism evidence="3 4">
    <name type="scientific">Chroococcidiopsis cubana SAG 39.79</name>
    <dbReference type="NCBI Taxonomy" id="388085"/>
    <lineage>
        <taxon>Bacteria</taxon>
        <taxon>Bacillati</taxon>
        <taxon>Cyanobacteriota</taxon>
        <taxon>Cyanophyceae</taxon>
        <taxon>Chroococcidiopsidales</taxon>
        <taxon>Chroococcidiopsidaceae</taxon>
        <taxon>Chroococcidiopsis</taxon>
    </lineage>
</organism>
<dbReference type="AlphaFoldDB" id="A0AB37UHA4"/>
<dbReference type="Proteomes" id="UP000282574">
    <property type="component" value="Unassembled WGS sequence"/>
</dbReference>
<dbReference type="SUPFAM" id="SSF56300">
    <property type="entry name" value="Metallo-dependent phosphatases"/>
    <property type="match status" value="1"/>
</dbReference>
<accession>A0AB37UHA4</accession>
<dbReference type="Gene3D" id="3.60.21.70">
    <property type="entry name" value="PhoD-like phosphatase"/>
    <property type="match status" value="1"/>
</dbReference>
<dbReference type="Pfam" id="PF09423">
    <property type="entry name" value="PhoD"/>
    <property type="match status" value="1"/>
</dbReference>
<proteinExistence type="predicted"/>
<name>A0AB37UHA4_9CYAN</name>
<dbReference type="InterPro" id="IPR032093">
    <property type="entry name" value="PhoD_N"/>
</dbReference>
<feature type="domain" description="Phospholipase D N-terminal" evidence="2">
    <location>
        <begin position="52"/>
        <end position="147"/>
    </location>
</feature>
<dbReference type="PANTHER" id="PTHR43606">
    <property type="entry name" value="PHOSPHATASE, PUTATIVE (AFU_ORTHOLOGUE AFUA_6G08710)-RELATED"/>
    <property type="match status" value="1"/>
</dbReference>